<evidence type="ECO:0000259" key="1">
    <source>
        <dbReference type="Pfam" id="PF13456"/>
    </source>
</evidence>
<dbReference type="SUPFAM" id="SSF53098">
    <property type="entry name" value="Ribonuclease H-like"/>
    <property type="match status" value="1"/>
</dbReference>
<dbReference type="GO" id="GO:0003676">
    <property type="term" value="F:nucleic acid binding"/>
    <property type="evidence" value="ECO:0007669"/>
    <property type="project" value="InterPro"/>
</dbReference>
<dbReference type="InterPro" id="IPR012337">
    <property type="entry name" value="RNaseH-like_sf"/>
</dbReference>
<feature type="domain" description="RNase H type-1" evidence="1">
    <location>
        <begin position="30"/>
        <end position="145"/>
    </location>
</feature>
<sequence>MYDDRPVPAGDDVGGAVIAVQTVEIYASAAEGDGRAALGVVIRDSDGQTLRVVGRIARPAPPVVVAYRAVLHGVWTAKRLGARRIRVFTEHPEVVAQLTGDAEVPADLIGLYLQTKAMLNAYRWSSVELITREQNAAAIQAAAEALVRGHAAAVSEEDELDFLPLWLSAERVAEPAGHH</sequence>
<dbReference type="GO" id="GO:0004523">
    <property type="term" value="F:RNA-DNA hybrid ribonuclease activity"/>
    <property type="evidence" value="ECO:0007669"/>
    <property type="project" value="InterPro"/>
</dbReference>
<reference evidence="2 3" key="1">
    <citation type="journal article" date="2019" name="Nat. Microbiol.">
        <title>Mediterranean grassland soil C-N compound turnover is dependent on rainfall and depth, and is mediated by genomically divergent microorganisms.</title>
        <authorList>
            <person name="Diamond S."/>
            <person name="Andeer P.F."/>
            <person name="Li Z."/>
            <person name="Crits-Christoph A."/>
            <person name="Burstein D."/>
            <person name="Anantharaman K."/>
            <person name="Lane K.R."/>
            <person name="Thomas B.C."/>
            <person name="Pan C."/>
            <person name="Northen T.R."/>
            <person name="Banfield J.F."/>
        </authorList>
    </citation>
    <scope>NUCLEOTIDE SEQUENCE [LARGE SCALE GENOMIC DNA]</scope>
    <source>
        <strain evidence="2">NP_2</strain>
    </source>
</reference>
<dbReference type="Proteomes" id="UP000318661">
    <property type="component" value="Unassembled WGS sequence"/>
</dbReference>
<evidence type="ECO:0000313" key="3">
    <source>
        <dbReference type="Proteomes" id="UP000318661"/>
    </source>
</evidence>
<dbReference type="EMBL" id="VBAJ01000172">
    <property type="protein sequence ID" value="TMJ07508.1"/>
    <property type="molecule type" value="Genomic_DNA"/>
</dbReference>
<dbReference type="AlphaFoldDB" id="A0A537LHL6"/>
<gene>
    <name evidence="2" type="ORF">E6G99_06460</name>
</gene>
<dbReference type="InterPro" id="IPR036397">
    <property type="entry name" value="RNaseH_sf"/>
</dbReference>
<proteinExistence type="predicted"/>
<keyword evidence="2" id="KW-0808">Transferase</keyword>
<accession>A0A537LHL6</accession>
<organism evidence="2 3">
    <name type="scientific">Candidatus Segetimicrobium genomatis</name>
    <dbReference type="NCBI Taxonomy" id="2569760"/>
    <lineage>
        <taxon>Bacteria</taxon>
        <taxon>Bacillati</taxon>
        <taxon>Candidatus Sysuimicrobiota</taxon>
        <taxon>Candidatus Sysuimicrobiia</taxon>
        <taxon>Candidatus Sysuimicrobiales</taxon>
        <taxon>Candidatus Segetimicrobiaceae</taxon>
        <taxon>Candidatus Segetimicrobium</taxon>
    </lineage>
</organism>
<keyword evidence="2" id="KW-0695">RNA-directed DNA polymerase</keyword>
<dbReference type="InterPro" id="IPR002156">
    <property type="entry name" value="RNaseH_domain"/>
</dbReference>
<protein>
    <submittedName>
        <fullName evidence="2">Reverse transcriptase-like protein</fullName>
    </submittedName>
</protein>
<name>A0A537LHL6_9BACT</name>
<dbReference type="Gene3D" id="3.30.420.10">
    <property type="entry name" value="Ribonuclease H-like superfamily/Ribonuclease H"/>
    <property type="match status" value="1"/>
</dbReference>
<comment type="caution">
    <text evidence="2">The sequence shown here is derived from an EMBL/GenBank/DDBJ whole genome shotgun (WGS) entry which is preliminary data.</text>
</comment>
<evidence type="ECO:0000313" key="2">
    <source>
        <dbReference type="EMBL" id="TMJ07508.1"/>
    </source>
</evidence>
<dbReference type="Pfam" id="PF13456">
    <property type="entry name" value="RVT_3"/>
    <property type="match status" value="1"/>
</dbReference>
<keyword evidence="2" id="KW-0548">Nucleotidyltransferase</keyword>
<dbReference type="GO" id="GO:0003964">
    <property type="term" value="F:RNA-directed DNA polymerase activity"/>
    <property type="evidence" value="ECO:0007669"/>
    <property type="project" value="UniProtKB-KW"/>
</dbReference>